<protein>
    <submittedName>
        <fullName evidence="6">DNA-binding transcriptional regulator, IclR family</fullName>
    </submittedName>
</protein>
<dbReference type="PANTHER" id="PTHR30136:SF35">
    <property type="entry name" value="HTH-TYPE TRANSCRIPTIONAL REGULATOR RV1719"/>
    <property type="match status" value="1"/>
</dbReference>
<sequence length="262" mass="29343">MVATDIPAGTADNNRAETTVTSFRIIEALKSREYAGVTELAEELDLAKGTVHKHLNTLRELDYVIKEDHEYRLSLSFLGLGTAVRSRLPVYQEARQPLEKLTAATGEVASLMIPEHGYGIYVLRTYEGDHPDVNVNEGERLPLHATAGGKAILSYTPADERERILDVRGLPRLTENTITDRDALIDELRLVRDRRTSYDRAEYRENWHCIAQPITNEENRAIAAVTVSGPAERMEQKDSATDLASLVGSTVNSLQNRFYADY</sequence>
<dbReference type="Gene3D" id="3.30.450.40">
    <property type="match status" value="1"/>
</dbReference>
<dbReference type="Gene3D" id="1.10.10.10">
    <property type="entry name" value="Winged helix-like DNA-binding domain superfamily/Winged helix DNA-binding domain"/>
    <property type="match status" value="1"/>
</dbReference>
<evidence type="ECO:0000256" key="3">
    <source>
        <dbReference type="ARBA" id="ARBA00023163"/>
    </source>
</evidence>
<dbReference type="Pfam" id="PF09339">
    <property type="entry name" value="HTH_IclR"/>
    <property type="match status" value="1"/>
</dbReference>
<keyword evidence="1" id="KW-0805">Transcription regulation</keyword>
<evidence type="ECO:0000259" key="5">
    <source>
        <dbReference type="PROSITE" id="PS51078"/>
    </source>
</evidence>
<dbReference type="GO" id="GO:0003677">
    <property type="term" value="F:DNA binding"/>
    <property type="evidence" value="ECO:0007669"/>
    <property type="project" value="UniProtKB-KW"/>
</dbReference>
<dbReference type="GO" id="GO:0003700">
    <property type="term" value="F:DNA-binding transcription factor activity"/>
    <property type="evidence" value="ECO:0007669"/>
    <property type="project" value="TreeGrafter"/>
</dbReference>
<dbReference type="InterPro" id="IPR036388">
    <property type="entry name" value="WH-like_DNA-bd_sf"/>
</dbReference>
<feature type="domain" description="IclR-ED" evidence="5">
    <location>
        <begin position="76"/>
        <end position="260"/>
    </location>
</feature>
<dbReference type="RefSeq" id="WP_238477340.1">
    <property type="nucleotide sequence ID" value="NZ_CP064786.1"/>
</dbReference>
<accession>A0A897MRU5</accession>
<evidence type="ECO:0000313" key="6">
    <source>
        <dbReference type="EMBL" id="QSG03284.1"/>
    </source>
</evidence>
<dbReference type="EMBL" id="CP064786">
    <property type="protein sequence ID" value="QSG03284.1"/>
    <property type="molecule type" value="Genomic_DNA"/>
</dbReference>
<dbReference type="GO" id="GO:0045892">
    <property type="term" value="P:negative regulation of DNA-templated transcription"/>
    <property type="evidence" value="ECO:0007669"/>
    <property type="project" value="TreeGrafter"/>
</dbReference>
<dbReference type="InterPro" id="IPR029016">
    <property type="entry name" value="GAF-like_dom_sf"/>
</dbReference>
<organism evidence="6 7">
    <name type="scientific">Natranaeroarchaeum sulfidigenes</name>
    <dbReference type="NCBI Taxonomy" id="2784880"/>
    <lineage>
        <taxon>Archaea</taxon>
        <taxon>Methanobacteriati</taxon>
        <taxon>Methanobacteriota</taxon>
        <taxon>Stenosarchaea group</taxon>
        <taxon>Halobacteria</taxon>
        <taxon>Halobacteriales</taxon>
        <taxon>Natronoarchaeaceae</taxon>
        <taxon>Natranaeroarchaeum</taxon>
    </lineage>
</organism>
<dbReference type="Pfam" id="PF01614">
    <property type="entry name" value="IclR_C"/>
    <property type="match status" value="1"/>
</dbReference>
<keyword evidence="7" id="KW-1185">Reference proteome</keyword>
<dbReference type="InterPro" id="IPR050707">
    <property type="entry name" value="HTH_MetabolicPath_Reg"/>
</dbReference>
<dbReference type="PROSITE" id="PS51077">
    <property type="entry name" value="HTH_ICLR"/>
    <property type="match status" value="1"/>
</dbReference>
<reference evidence="6" key="1">
    <citation type="submission" date="2020-11" db="EMBL/GenBank/DDBJ databases">
        <title>Carbohydrate-dependent, anaerobic sulfur respiration: A novel catabolism in halophilic archaea.</title>
        <authorList>
            <person name="Sorokin D.Y."/>
            <person name="Messina E."/>
            <person name="Smedile F."/>
            <person name="La Cono V."/>
            <person name="Hallsworth J.E."/>
            <person name="Yakimov M.M."/>
        </authorList>
    </citation>
    <scope>NUCLEOTIDE SEQUENCE</scope>
    <source>
        <strain evidence="6">AArc-S</strain>
    </source>
</reference>
<feature type="domain" description="HTH iclR-type" evidence="4">
    <location>
        <begin position="16"/>
        <end position="75"/>
    </location>
</feature>
<dbReference type="KEGG" id="hara:AArcS_2084"/>
<dbReference type="CDD" id="cd00090">
    <property type="entry name" value="HTH_ARSR"/>
    <property type="match status" value="1"/>
</dbReference>
<dbReference type="Proteomes" id="UP000663586">
    <property type="component" value="Chromosome"/>
</dbReference>
<evidence type="ECO:0000313" key="7">
    <source>
        <dbReference type="Proteomes" id="UP000663586"/>
    </source>
</evidence>
<keyword evidence="3" id="KW-0804">Transcription</keyword>
<dbReference type="InterPro" id="IPR036390">
    <property type="entry name" value="WH_DNA-bd_sf"/>
</dbReference>
<dbReference type="SUPFAM" id="SSF46785">
    <property type="entry name" value="Winged helix' DNA-binding domain"/>
    <property type="match status" value="1"/>
</dbReference>
<proteinExistence type="predicted"/>
<evidence type="ECO:0000256" key="1">
    <source>
        <dbReference type="ARBA" id="ARBA00023015"/>
    </source>
</evidence>
<name>A0A897MRU5_9EURY</name>
<dbReference type="InterPro" id="IPR005471">
    <property type="entry name" value="Tscrpt_reg_IclR_N"/>
</dbReference>
<dbReference type="SMART" id="SM00346">
    <property type="entry name" value="HTH_ICLR"/>
    <property type="match status" value="1"/>
</dbReference>
<dbReference type="InterPro" id="IPR011991">
    <property type="entry name" value="ArsR-like_HTH"/>
</dbReference>
<dbReference type="GeneID" id="70685460"/>
<dbReference type="AlphaFoldDB" id="A0A897MRU5"/>
<evidence type="ECO:0000256" key="2">
    <source>
        <dbReference type="ARBA" id="ARBA00023125"/>
    </source>
</evidence>
<dbReference type="PANTHER" id="PTHR30136">
    <property type="entry name" value="HELIX-TURN-HELIX TRANSCRIPTIONAL REGULATOR, ICLR FAMILY"/>
    <property type="match status" value="1"/>
</dbReference>
<evidence type="ECO:0000259" key="4">
    <source>
        <dbReference type="PROSITE" id="PS51077"/>
    </source>
</evidence>
<gene>
    <name evidence="6" type="primary">iclR2</name>
    <name evidence="6" type="ORF">AArcS_2084</name>
</gene>
<dbReference type="SUPFAM" id="SSF55781">
    <property type="entry name" value="GAF domain-like"/>
    <property type="match status" value="1"/>
</dbReference>
<dbReference type="PROSITE" id="PS51078">
    <property type="entry name" value="ICLR_ED"/>
    <property type="match status" value="1"/>
</dbReference>
<dbReference type="InterPro" id="IPR014757">
    <property type="entry name" value="Tscrpt_reg_IclR_C"/>
</dbReference>
<keyword evidence="2 6" id="KW-0238">DNA-binding</keyword>